<comment type="caution">
    <text evidence="2">The sequence shown here is derived from an EMBL/GenBank/DDBJ whole genome shotgun (WGS) entry which is preliminary data.</text>
</comment>
<dbReference type="EMBL" id="BGZK01000834">
    <property type="protein sequence ID" value="GBP62206.1"/>
    <property type="molecule type" value="Genomic_DNA"/>
</dbReference>
<gene>
    <name evidence="2" type="ORF">EVAR_42525_1</name>
</gene>
<keyword evidence="1" id="KW-0812">Transmembrane</keyword>
<evidence type="ECO:0000313" key="2">
    <source>
        <dbReference type="EMBL" id="GBP62206.1"/>
    </source>
</evidence>
<reference evidence="2 3" key="1">
    <citation type="journal article" date="2019" name="Commun. Biol.">
        <title>The bagworm genome reveals a unique fibroin gene that provides high tensile strength.</title>
        <authorList>
            <person name="Kono N."/>
            <person name="Nakamura H."/>
            <person name="Ohtoshi R."/>
            <person name="Tomita M."/>
            <person name="Numata K."/>
            <person name="Arakawa K."/>
        </authorList>
    </citation>
    <scope>NUCLEOTIDE SEQUENCE [LARGE SCALE GENOMIC DNA]</scope>
</reference>
<dbReference type="Proteomes" id="UP000299102">
    <property type="component" value="Unassembled WGS sequence"/>
</dbReference>
<sequence>MAGVRGGGEEVEEAFLPVQLERGQHRGTAHAALRRHCEYLRLGLLLRPPQVLGGFRQLLVAALLVAQLISVVVEVVFRGFRRVLSAELRPGDSHPLDVSEPALHYEAVETAVACRLLYLLVPLTNELGKWRRPPASVAQSLETTTNSRQETRFRFALLLDIVYPPSNGL</sequence>
<keyword evidence="3" id="KW-1185">Reference proteome</keyword>
<accession>A0A4C1XEA3</accession>
<evidence type="ECO:0000256" key="1">
    <source>
        <dbReference type="SAM" id="Phobius"/>
    </source>
</evidence>
<organism evidence="2 3">
    <name type="scientific">Eumeta variegata</name>
    <name type="common">Bagworm moth</name>
    <name type="synonym">Eumeta japonica</name>
    <dbReference type="NCBI Taxonomy" id="151549"/>
    <lineage>
        <taxon>Eukaryota</taxon>
        <taxon>Metazoa</taxon>
        <taxon>Ecdysozoa</taxon>
        <taxon>Arthropoda</taxon>
        <taxon>Hexapoda</taxon>
        <taxon>Insecta</taxon>
        <taxon>Pterygota</taxon>
        <taxon>Neoptera</taxon>
        <taxon>Endopterygota</taxon>
        <taxon>Lepidoptera</taxon>
        <taxon>Glossata</taxon>
        <taxon>Ditrysia</taxon>
        <taxon>Tineoidea</taxon>
        <taxon>Psychidae</taxon>
        <taxon>Oiketicinae</taxon>
        <taxon>Eumeta</taxon>
    </lineage>
</organism>
<feature type="transmembrane region" description="Helical" evidence="1">
    <location>
        <begin position="58"/>
        <end position="77"/>
    </location>
</feature>
<proteinExistence type="predicted"/>
<dbReference type="AlphaFoldDB" id="A0A4C1XEA3"/>
<evidence type="ECO:0000313" key="3">
    <source>
        <dbReference type="Proteomes" id="UP000299102"/>
    </source>
</evidence>
<protein>
    <submittedName>
        <fullName evidence="2">Uncharacterized protein</fullName>
    </submittedName>
</protein>
<keyword evidence="1" id="KW-1133">Transmembrane helix</keyword>
<keyword evidence="1" id="KW-0472">Membrane</keyword>
<name>A0A4C1XEA3_EUMVA</name>